<feature type="compositionally biased region" description="Basic and acidic residues" evidence="1">
    <location>
        <begin position="208"/>
        <end position="220"/>
    </location>
</feature>
<sequence length="220" mass="23615">MTTNPEASNPLASTGTGKDPKEATRQEADRLKDHAQSAASDLAGTAKDEAHAVQDEAMTQAKSLGKSVQDEVGVQASTQQQRLAEQSRTVTDDLQRISRGESPQSDMVLRAVSTVADRAEALTRHLETKEPADLLDDVRRFASRRPGTFLLLAAGAGLLAGRLTRGLRDTGSEDNSTPQHRGTTDRHLPRPSATQPVRGTETLGVQPDVEHPRTDLGGRL</sequence>
<feature type="compositionally biased region" description="Polar residues" evidence="1">
    <location>
        <begin position="1"/>
        <end position="16"/>
    </location>
</feature>
<accession>A0A543AG48</accession>
<dbReference type="EMBL" id="VFOU01000003">
    <property type="protein sequence ID" value="TQL71549.1"/>
    <property type="molecule type" value="Genomic_DNA"/>
</dbReference>
<dbReference type="RefSeq" id="WP_141867223.1">
    <property type="nucleotide sequence ID" value="NZ_BAABAN010000001.1"/>
</dbReference>
<feature type="compositionally biased region" description="Basic and acidic residues" evidence="1">
    <location>
        <begin position="18"/>
        <end position="35"/>
    </location>
</feature>
<evidence type="ECO:0000313" key="3">
    <source>
        <dbReference type="Proteomes" id="UP000319746"/>
    </source>
</evidence>
<feature type="compositionally biased region" description="Basic and acidic residues" evidence="1">
    <location>
        <begin position="90"/>
        <end position="99"/>
    </location>
</feature>
<feature type="compositionally biased region" description="Polar residues" evidence="1">
    <location>
        <begin position="75"/>
        <end position="89"/>
    </location>
</feature>
<evidence type="ECO:0000313" key="2">
    <source>
        <dbReference type="EMBL" id="TQL71549.1"/>
    </source>
</evidence>
<organism evidence="2 3">
    <name type="scientific">Enteractinococcus coprophilus</name>
    <dbReference type="NCBI Taxonomy" id="1027633"/>
    <lineage>
        <taxon>Bacteria</taxon>
        <taxon>Bacillati</taxon>
        <taxon>Actinomycetota</taxon>
        <taxon>Actinomycetes</taxon>
        <taxon>Micrococcales</taxon>
        <taxon>Micrococcaceae</taxon>
    </lineage>
</organism>
<reference evidence="2 3" key="1">
    <citation type="submission" date="2019-06" db="EMBL/GenBank/DDBJ databases">
        <title>Sequencing the genomes of 1000 actinobacteria strains.</title>
        <authorList>
            <person name="Klenk H.-P."/>
        </authorList>
    </citation>
    <scope>NUCLEOTIDE SEQUENCE [LARGE SCALE GENOMIC DNA]</scope>
    <source>
        <strain evidence="2 3">DSM 24083</strain>
    </source>
</reference>
<name>A0A543AG48_9MICC</name>
<dbReference type="OrthoDB" id="4578793at2"/>
<evidence type="ECO:0000256" key="1">
    <source>
        <dbReference type="SAM" id="MobiDB-lite"/>
    </source>
</evidence>
<protein>
    <submittedName>
        <fullName evidence="2">Uncharacterized protein</fullName>
    </submittedName>
</protein>
<dbReference type="Proteomes" id="UP000319746">
    <property type="component" value="Unassembled WGS sequence"/>
</dbReference>
<dbReference type="AlphaFoldDB" id="A0A543AG48"/>
<keyword evidence="3" id="KW-1185">Reference proteome</keyword>
<gene>
    <name evidence="2" type="ORF">FB556_2037</name>
</gene>
<feature type="region of interest" description="Disordered" evidence="1">
    <location>
        <begin position="167"/>
        <end position="220"/>
    </location>
</feature>
<proteinExistence type="predicted"/>
<feature type="region of interest" description="Disordered" evidence="1">
    <location>
        <begin position="1"/>
        <end position="106"/>
    </location>
</feature>
<comment type="caution">
    <text evidence="2">The sequence shown here is derived from an EMBL/GenBank/DDBJ whole genome shotgun (WGS) entry which is preliminary data.</text>
</comment>